<feature type="transmembrane region" description="Helical" evidence="7">
    <location>
        <begin position="131"/>
        <end position="154"/>
    </location>
</feature>
<keyword evidence="3" id="KW-1003">Cell membrane</keyword>
<dbReference type="EMBL" id="FNZN01000001">
    <property type="protein sequence ID" value="SEK34486.1"/>
    <property type="molecule type" value="Genomic_DNA"/>
</dbReference>
<dbReference type="Proteomes" id="UP000198990">
    <property type="component" value="Unassembled WGS sequence"/>
</dbReference>
<evidence type="ECO:0000256" key="5">
    <source>
        <dbReference type="ARBA" id="ARBA00022989"/>
    </source>
</evidence>
<dbReference type="Pfam" id="PF07681">
    <property type="entry name" value="DoxX"/>
    <property type="match status" value="1"/>
</dbReference>
<sequence>MNQLLPTFKKLIVPFRVDELIPNILILIPRILTGYLLSFVFAVNKFGIPWTPKLMGLELFEVSDWFVKLVEQFGTPFSLMPELFAWSAGFTEALGGILLILGLNTRITAFFITTTMFVTIAFRPWDATWSIIPTFIFFCLGLFFMGFGSGKFGLDYVLTKRNLYRLHF</sequence>
<evidence type="ECO:0000256" key="1">
    <source>
        <dbReference type="ARBA" id="ARBA00004651"/>
    </source>
</evidence>
<feature type="transmembrane region" description="Helical" evidence="7">
    <location>
        <begin position="20"/>
        <end position="43"/>
    </location>
</feature>
<reference evidence="9" key="1">
    <citation type="submission" date="2016-10" db="EMBL/GenBank/DDBJ databases">
        <authorList>
            <person name="Varghese N."/>
            <person name="Submissions S."/>
        </authorList>
    </citation>
    <scope>NUCLEOTIDE SEQUENCE [LARGE SCALE GENOMIC DNA]</scope>
    <source>
        <strain evidence="9">DSM 16471</strain>
    </source>
</reference>
<name>A0A1H7G833_9FLAO</name>
<dbReference type="OrthoDB" id="879806at2"/>
<feature type="transmembrane region" description="Helical" evidence="7">
    <location>
        <begin position="83"/>
        <end position="101"/>
    </location>
</feature>
<dbReference type="InterPro" id="IPR051907">
    <property type="entry name" value="DoxX-like_oxidoreductase"/>
</dbReference>
<proteinExistence type="inferred from homology"/>
<evidence type="ECO:0000256" key="6">
    <source>
        <dbReference type="ARBA" id="ARBA00023136"/>
    </source>
</evidence>
<comment type="similarity">
    <text evidence="2">Belongs to the DoxX family.</text>
</comment>
<evidence type="ECO:0000256" key="4">
    <source>
        <dbReference type="ARBA" id="ARBA00022692"/>
    </source>
</evidence>
<dbReference type="RefSeq" id="WP_091619042.1">
    <property type="nucleotide sequence ID" value="NZ_FNZN01000001.1"/>
</dbReference>
<dbReference type="AlphaFoldDB" id="A0A1H7G833"/>
<dbReference type="PANTHER" id="PTHR33452:SF1">
    <property type="entry name" value="INNER MEMBRANE PROTEIN YPHA-RELATED"/>
    <property type="match status" value="1"/>
</dbReference>
<dbReference type="STRING" id="228957.SAMN04488008_101310"/>
<organism evidence="8 9">
    <name type="scientific">Maribacter orientalis</name>
    <dbReference type="NCBI Taxonomy" id="228957"/>
    <lineage>
        <taxon>Bacteria</taxon>
        <taxon>Pseudomonadati</taxon>
        <taxon>Bacteroidota</taxon>
        <taxon>Flavobacteriia</taxon>
        <taxon>Flavobacteriales</taxon>
        <taxon>Flavobacteriaceae</taxon>
        <taxon>Maribacter</taxon>
    </lineage>
</organism>
<dbReference type="InterPro" id="IPR032808">
    <property type="entry name" value="DoxX"/>
</dbReference>
<gene>
    <name evidence="8" type="ORF">SAMN04488008_101310</name>
</gene>
<evidence type="ECO:0000256" key="2">
    <source>
        <dbReference type="ARBA" id="ARBA00006679"/>
    </source>
</evidence>
<evidence type="ECO:0000313" key="8">
    <source>
        <dbReference type="EMBL" id="SEK34486.1"/>
    </source>
</evidence>
<evidence type="ECO:0000256" key="3">
    <source>
        <dbReference type="ARBA" id="ARBA00022475"/>
    </source>
</evidence>
<keyword evidence="4 7" id="KW-0812">Transmembrane</keyword>
<comment type="subcellular location">
    <subcellularLocation>
        <location evidence="1">Cell membrane</location>
        <topology evidence="1">Multi-pass membrane protein</topology>
    </subcellularLocation>
</comment>
<keyword evidence="6 7" id="KW-0472">Membrane</keyword>
<keyword evidence="5 7" id="KW-1133">Transmembrane helix</keyword>
<dbReference type="GO" id="GO:0005886">
    <property type="term" value="C:plasma membrane"/>
    <property type="evidence" value="ECO:0007669"/>
    <property type="project" value="UniProtKB-SubCell"/>
</dbReference>
<dbReference type="PANTHER" id="PTHR33452">
    <property type="entry name" value="OXIDOREDUCTASE CATD-RELATED"/>
    <property type="match status" value="1"/>
</dbReference>
<protein>
    <submittedName>
        <fullName evidence="8">Putative oxidoreductase</fullName>
    </submittedName>
</protein>
<evidence type="ECO:0000256" key="7">
    <source>
        <dbReference type="SAM" id="Phobius"/>
    </source>
</evidence>
<keyword evidence="9" id="KW-1185">Reference proteome</keyword>
<evidence type="ECO:0000313" key="9">
    <source>
        <dbReference type="Proteomes" id="UP000198990"/>
    </source>
</evidence>
<accession>A0A1H7G833</accession>